<reference evidence="2" key="1">
    <citation type="submission" date="2014-11" db="EMBL/GenBank/DDBJ databases">
        <authorList>
            <person name="Amaro Gonzalez C."/>
        </authorList>
    </citation>
    <scope>NUCLEOTIDE SEQUENCE</scope>
</reference>
<proteinExistence type="predicted"/>
<keyword evidence="1" id="KW-0812">Transmembrane</keyword>
<reference evidence="2" key="2">
    <citation type="journal article" date="2015" name="Fish Shellfish Immunol.">
        <title>Early steps in the European eel (Anguilla anguilla)-Vibrio vulnificus interaction in the gills: Role of the RtxA13 toxin.</title>
        <authorList>
            <person name="Callol A."/>
            <person name="Pajuelo D."/>
            <person name="Ebbesson L."/>
            <person name="Teles M."/>
            <person name="MacKenzie S."/>
            <person name="Amaro C."/>
        </authorList>
    </citation>
    <scope>NUCLEOTIDE SEQUENCE</scope>
</reference>
<protein>
    <submittedName>
        <fullName evidence="2">Uncharacterized protein</fullName>
    </submittedName>
</protein>
<organism evidence="2">
    <name type="scientific">Anguilla anguilla</name>
    <name type="common">European freshwater eel</name>
    <name type="synonym">Muraena anguilla</name>
    <dbReference type="NCBI Taxonomy" id="7936"/>
    <lineage>
        <taxon>Eukaryota</taxon>
        <taxon>Metazoa</taxon>
        <taxon>Chordata</taxon>
        <taxon>Craniata</taxon>
        <taxon>Vertebrata</taxon>
        <taxon>Euteleostomi</taxon>
        <taxon>Actinopterygii</taxon>
        <taxon>Neopterygii</taxon>
        <taxon>Teleostei</taxon>
        <taxon>Anguilliformes</taxon>
        <taxon>Anguillidae</taxon>
        <taxon>Anguilla</taxon>
    </lineage>
</organism>
<feature type="transmembrane region" description="Helical" evidence="1">
    <location>
        <begin position="6"/>
        <end position="24"/>
    </location>
</feature>
<evidence type="ECO:0000313" key="2">
    <source>
        <dbReference type="EMBL" id="JAH12623.1"/>
    </source>
</evidence>
<keyword evidence="1" id="KW-1133">Transmembrane helix</keyword>
<name>A0A0E9Q918_ANGAN</name>
<sequence length="33" mass="3768">MPLNITAAYSGLQSEAVFIFIFIFPKEQKLGYM</sequence>
<dbReference type="EMBL" id="GBXM01095954">
    <property type="protein sequence ID" value="JAH12623.1"/>
    <property type="molecule type" value="Transcribed_RNA"/>
</dbReference>
<dbReference type="AlphaFoldDB" id="A0A0E9Q918"/>
<keyword evidence="1" id="KW-0472">Membrane</keyword>
<accession>A0A0E9Q918</accession>
<evidence type="ECO:0000256" key="1">
    <source>
        <dbReference type="SAM" id="Phobius"/>
    </source>
</evidence>